<dbReference type="EMBL" id="CAJNON010000191">
    <property type="protein sequence ID" value="CAF1085782.1"/>
    <property type="molecule type" value="Genomic_DNA"/>
</dbReference>
<dbReference type="Proteomes" id="UP000663891">
    <property type="component" value="Unassembled WGS sequence"/>
</dbReference>
<gene>
    <name evidence="3" type="ORF">VCS650_LOCUS19273</name>
</gene>
<protein>
    <recommendedName>
        <fullName evidence="2">VWFA domain-containing protein</fullName>
    </recommendedName>
</protein>
<dbReference type="PANTHER" id="PTHR45737:SF6">
    <property type="entry name" value="VON WILLEBRAND FACTOR A DOMAIN-CONTAINING PROTEIN 5A"/>
    <property type="match status" value="1"/>
</dbReference>
<dbReference type="InterPro" id="IPR036465">
    <property type="entry name" value="vWFA_dom_sf"/>
</dbReference>
<comment type="caution">
    <text evidence="3">The sequence shown here is derived from an EMBL/GenBank/DDBJ whole genome shotgun (WGS) entry which is preliminary data.</text>
</comment>
<dbReference type="InterPro" id="IPR002035">
    <property type="entry name" value="VWF_A"/>
</dbReference>
<proteinExistence type="predicted"/>
<feature type="domain" description="VWFA" evidence="2">
    <location>
        <begin position="159"/>
        <end position="333"/>
    </location>
</feature>
<dbReference type="Pfam" id="PF13768">
    <property type="entry name" value="VWA_3"/>
    <property type="match status" value="1"/>
</dbReference>
<feature type="coiled-coil region" evidence="1">
    <location>
        <begin position="437"/>
        <end position="464"/>
    </location>
</feature>
<accession>A0A814MZB5</accession>
<evidence type="ECO:0000313" key="3">
    <source>
        <dbReference type="EMBL" id="CAF1085782.1"/>
    </source>
</evidence>
<evidence type="ECO:0000256" key="1">
    <source>
        <dbReference type="SAM" id="Coils"/>
    </source>
</evidence>
<keyword evidence="1" id="KW-0175">Coiled coil</keyword>
<dbReference type="PANTHER" id="PTHR45737">
    <property type="entry name" value="VON WILLEBRAND FACTOR A DOMAIN-CONTAINING PROTEIN 5A"/>
    <property type="match status" value="1"/>
</dbReference>
<sequence>MKRKQYQLFKHLYFLQLNLVRNSTIQFVVPTTIAPRYSPDKNGIASPAGTISKYVQLSPYTIDFRCYIEKTLGSQKEQITRVSSSSHPIEINLVQEDAYVVTFAQQNTHLDRDILINIQLSDQRNSTITAVESGAVMATFLPTEDDCHQALKNDDLTNEFIFIVDCSGSMQDENKIGLARQAMLLFFKSLPVNCYFNIVRFGSQYKTLFNEITAVYNEDNAQQAEQLIKQMQADLGGTELLRPIQWLKGNVPSQGRARQVFLLTDGEISNVTEVLDLCRSMATSTRIFSFGLGQSPSRALVKGLARTTNGRFVFIPPNSSVDLYVGQQLQKALQPCITNVHAKWNLGTPVQTAPIQLPPVYVNDRLIVYALLEDKTVPFDHNSSVELQIGSDDRSIGMAKINHIPSVSSNETIARLAAKALILELQHAKLPSSNTKIGSTQARFQELQKAMETKEEDTETSSEETTKQRIITLSLKYNILSPHTAFVGIEKRTNTSNTDMILREVPIQISADDQHLQRSGSGRGFGGLGLGRGGACRHRKILPEGIQSRRRVTRSATANVSNSSLVLLEKKRRLVEEPTMNRHHVSLMSAEASALEEDDDDAFSDTITKKEKIKSPIKEIWPSNDDDVVRHLIDKQKFDGLWDLDSQAVQNLTGKTLAEFLQNNSQIEQQVLISAIVVVVLETRFASLQTMWHGIVQKARKCLLDLLGLDPTILHQLLENIQKQF</sequence>
<evidence type="ECO:0000313" key="4">
    <source>
        <dbReference type="Proteomes" id="UP000663891"/>
    </source>
</evidence>
<dbReference type="PROSITE" id="PS50234">
    <property type="entry name" value="VWFA"/>
    <property type="match status" value="1"/>
</dbReference>
<reference evidence="3" key="1">
    <citation type="submission" date="2021-02" db="EMBL/GenBank/DDBJ databases">
        <authorList>
            <person name="Nowell W R."/>
        </authorList>
    </citation>
    <scope>NUCLEOTIDE SEQUENCE</scope>
</reference>
<name>A0A814MZB5_9BILA</name>
<dbReference type="AlphaFoldDB" id="A0A814MZB5"/>
<dbReference type="SUPFAM" id="SSF53300">
    <property type="entry name" value="vWA-like"/>
    <property type="match status" value="1"/>
</dbReference>
<evidence type="ECO:0000259" key="2">
    <source>
        <dbReference type="PROSITE" id="PS50234"/>
    </source>
</evidence>
<organism evidence="3 4">
    <name type="scientific">Adineta steineri</name>
    <dbReference type="NCBI Taxonomy" id="433720"/>
    <lineage>
        <taxon>Eukaryota</taxon>
        <taxon>Metazoa</taxon>
        <taxon>Spiralia</taxon>
        <taxon>Gnathifera</taxon>
        <taxon>Rotifera</taxon>
        <taxon>Eurotatoria</taxon>
        <taxon>Bdelloidea</taxon>
        <taxon>Adinetida</taxon>
        <taxon>Adinetidae</taxon>
        <taxon>Adineta</taxon>
    </lineage>
</organism>
<dbReference type="Gene3D" id="3.40.50.410">
    <property type="entry name" value="von Willebrand factor, type A domain"/>
    <property type="match status" value="1"/>
</dbReference>
<dbReference type="SMART" id="SM00327">
    <property type="entry name" value="VWA"/>
    <property type="match status" value="1"/>
</dbReference>
<dbReference type="OrthoDB" id="1729737at2759"/>